<organism evidence="2 3">
    <name type="scientific">Pelobates cultripes</name>
    <name type="common">Western spadefoot toad</name>
    <dbReference type="NCBI Taxonomy" id="61616"/>
    <lineage>
        <taxon>Eukaryota</taxon>
        <taxon>Metazoa</taxon>
        <taxon>Chordata</taxon>
        <taxon>Craniata</taxon>
        <taxon>Vertebrata</taxon>
        <taxon>Euteleostomi</taxon>
        <taxon>Amphibia</taxon>
        <taxon>Batrachia</taxon>
        <taxon>Anura</taxon>
        <taxon>Pelobatoidea</taxon>
        <taxon>Pelobatidae</taxon>
        <taxon>Pelobates</taxon>
    </lineage>
</organism>
<dbReference type="AlphaFoldDB" id="A0AAD1TI35"/>
<sequence>MGRRNKKAKPDRPPSTTDIGDLLRRPQNFQRPEMAPQLEGLYYSFSEATELEEDDYGDGAVSRPTHTHPSLTEGKLKDMLGELHRNIAADIGVFRDEISGVVACLQNAELTTAAQESRLVFQQGRDRQTFMAALRGKTPLNFEGHSLTFYPDLSKATMAWRRSFRPLTTELMTQYTLSLVRTQYPDHTQRHW</sequence>
<gene>
    <name evidence="2" type="ORF">PECUL_23A037114</name>
</gene>
<dbReference type="EMBL" id="OW240924">
    <property type="protein sequence ID" value="CAH2326992.1"/>
    <property type="molecule type" value="Genomic_DNA"/>
</dbReference>
<protein>
    <submittedName>
        <fullName evidence="2">Uncharacterized protein</fullName>
    </submittedName>
</protein>
<proteinExistence type="predicted"/>
<keyword evidence="3" id="KW-1185">Reference proteome</keyword>
<evidence type="ECO:0000313" key="2">
    <source>
        <dbReference type="EMBL" id="CAH2326992.1"/>
    </source>
</evidence>
<reference evidence="2" key="1">
    <citation type="submission" date="2022-03" db="EMBL/GenBank/DDBJ databases">
        <authorList>
            <person name="Alioto T."/>
            <person name="Alioto T."/>
            <person name="Gomez Garrido J."/>
        </authorList>
    </citation>
    <scope>NUCLEOTIDE SEQUENCE</scope>
</reference>
<feature type="region of interest" description="Disordered" evidence="1">
    <location>
        <begin position="1"/>
        <end position="30"/>
    </location>
</feature>
<accession>A0AAD1TI35</accession>
<evidence type="ECO:0000313" key="3">
    <source>
        <dbReference type="Proteomes" id="UP001295444"/>
    </source>
</evidence>
<dbReference type="Proteomes" id="UP001295444">
    <property type="component" value="Chromosome 13"/>
</dbReference>
<evidence type="ECO:0000256" key="1">
    <source>
        <dbReference type="SAM" id="MobiDB-lite"/>
    </source>
</evidence>
<name>A0AAD1TI35_PELCU</name>